<dbReference type="PROSITE" id="PS00658">
    <property type="entry name" value="FORK_HEAD_2"/>
    <property type="match status" value="1"/>
</dbReference>
<dbReference type="HOGENOM" id="CLU_560589_0_0_1"/>
<evidence type="ECO:0000313" key="5">
    <source>
        <dbReference type="EnsemblMetazoa" id="SMAR008104-PA"/>
    </source>
</evidence>
<dbReference type="GO" id="GO:0005634">
    <property type="term" value="C:nucleus"/>
    <property type="evidence" value="ECO:0007669"/>
    <property type="project" value="UniProtKB-SubCell"/>
</dbReference>
<sequence>MSTFEFDAKRVRNEGPVADEFESDELSDDFPRKRLRLKTPQQPIDRKQVPKTPLKLKAHKNEEMYKSSGVSNAFGRRFADGNKKMANNGFMQISLPNMCAENETNEMDGSNFTYPSTNDEQGLHSRAEKYIANIKPDPEFYDIENGRKIYFMTKMCSKQIHQTQSENAGRGKRKRKSYDNIECYVSHYSRQMEGPDCPLPEGTKLTKPMTKLVELVARVIFHSPNGMLQVQQVYVALQNRYPYFRFMHKTAINSWKSSIRHALYQKWFYKVKIVTGFHADSKGCYWALNTSYSPREWEMPGQRSQFDSMVATTSTDTQNEEMNDDVTTAIDLSMKRNLSTKKQIGPEMMENSHLNRENVSICKARRRLDMSTGEYGFNSFYFIEKIVILSFLDAAPATLGLFDDLLGVAPLMPSPDESENYGIPLVPCFFNDNPVMLYPNPNGTIDVLQHCSYPVDRLRHCGWWDGSGDHNDCYGAPGFQPVHYSPV</sequence>
<evidence type="ECO:0000256" key="2">
    <source>
        <dbReference type="PROSITE-ProRule" id="PRU00089"/>
    </source>
</evidence>
<protein>
    <recommendedName>
        <fullName evidence="4">Fork-head domain-containing protein</fullName>
    </recommendedName>
</protein>
<reference evidence="5" key="2">
    <citation type="submission" date="2015-02" db="UniProtKB">
        <authorList>
            <consortium name="EnsemblMetazoa"/>
        </authorList>
    </citation>
    <scope>IDENTIFICATION</scope>
</reference>
<feature type="compositionally biased region" description="Basic and acidic residues" evidence="3">
    <location>
        <begin position="1"/>
        <end position="13"/>
    </location>
</feature>
<organism evidence="5 6">
    <name type="scientific">Strigamia maritima</name>
    <name type="common">European centipede</name>
    <name type="synonym">Geophilus maritimus</name>
    <dbReference type="NCBI Taxonomy" id="126957"/>
    <lineage>
        <taxon>Eukaryota</taxon>
        <taxon>Metazoa</taxon>
        <taxon>Ecdysozoa</taxon>
        <taxon>Arthropoda</taxon>
        <taxon>Myriapoda</taxon>
        <taxon>Chilopoda</taxon>
        <taxon>Pleurostigmophora</taxon>
        <taxon>Geophilomorpha</taxon>
        <taxon>Linotaeniidae</taxon>
        <taxon>Strigamia</taxon>
    </lineage>
</organism>
<evidence type="ECO:0000256" key="3">
    <source>
        <dbReference type="SAM" id="MobiDB-lite"/>
    </source>
</evidence>
<dbReference type="Pfam" id="PF00250">
    <property type="entry name" value="Forkhead"/>
    <property type="match status" value="1"/>
</dbReference>
<comment type="subcellular location">
    <subcellularLocation>
        <location evidence="2">Nucleus</location>
    </subcellularLocation>
</comment>
<dbReference type="InterPro" id="IPR036388">
    <property type="entry name" value="WH-like_DNA-bd_sf"/>
</dbReference>
<feature type="DNA-binding region" description="Fork-head" evidence="2">
    <location>
        <begin position="207"/>
        <end position="291"/>
    </location>
</feature>
<evidence type="ECO:0000256" key="1">
    <source>
        <dbReference type="ARBA" id="ARBA00023125"/>
    </source>
</evidence>
<dbReference type="Proteomes" id="UP000014500">
    <property type="component" value="Unassembled WGS sequence"/>
</dbReference>
<keyword evidence="6" id="KW-1185">Reference proteome</keyword>
<dbReference type="Gene3D" id="1.10.10.10">
    <property type="entry name" value="Winged helix-like DNA-binding domain superfamily/Winged helix DNA-binding domain"/>
    <property type="match status" value="1"/>
</dbReference>
<name>T1J3E0_STRMM</name>
<dbReference type="EnsemblMetazoa" id="SMAR008104-RA">
    <property type="protein sequence ID" value="SMAR008104-PA"/>
    <property type="gene ID" value="SMAR008104"/>
</dbReference>
<dbReference type="InterPro" id="IPR001766">
    <property type="entry name" value="Fork_head_dom"/>
</dbReference>
<dbReference type="InterPro" id="IPR030456">
    <property type="entry name" value="TF_fork_head_CS_2"/>
</dbReference>
<dbReference type="GO" id="GO:0003700">
    <property type="term" value="F:DNA-binding transcription factor activity"/>
    <property type="evidence" value="ECO:0007669"/>
    <property type="project" value="InterPro"/>
</dbReference>
<reference evidence="6" key="1">
    <citation type="submission" date="2011-05" db="EMBL/GenBank/DDBJ databases">
        <authorList>
            <person name="Richards S.R."/>
            <person name="Qu J."/>
            <person name="Jiang H."/>
            <person name="Jhangiani S.N."/>
            <person name="Agravi P."/>
            <person name="Goodspeed R."/>
            <person name="Gross S."/>
            <person name="Mandapat C."/>
            <person name="Jackson L."/>
            <person name="Mathew T."/>
            <person name="Pu L."/>
            <person name="Thornton R."/>
            <person name="Saada N."/>
            <person name="Wilczek-Boney K.B."/>
            <person name="Lee S."/>
            <person name="Kovar C."/>
            <person name="Wu Y."/>
            <person name="Scherer S.E."/>
            <person name="Worley K.C."/>
            <person name="Muzny D.M."/>
            <person name="Gibbs R."/>
        </authorList>
    </citation>
    <scope>NUCLEOTIDE SEQUENCE</scope>
    <source>
        <strain evidence="6">Brora</strain>
    </source>
</reference>
<dbReference type="InterPro" id="IPR036390">
    <property type="entry name" value="WH_DNA-bd_sf"/>
</dbReference>
<dbReference type="EMBL" id="JH431825">
    <property type="status" value="NOT_ANNOTATED_CDS"/>
    <property type="molecule type" value="Genomic_DNA"/>
</dbReference>
<dbReference type="PROSITE" id="PS50039">
    <property type="entry name" value="FORK_HEAD_3"/>
    <property type="match status" value="1"/>
</dbReference>
<dbReference type="SMART" id="SM00339">
    <property type="entry name" value="FH"/>
    <property type="match status" value="1"/>
</dbReference>
<dbReference type="AlphaFoldDB" id="T1J3E0"/>
<feature type="domain" description="Fork-head" evidence="4">
    <location>
        <begin position="207"/>
        <end position="291"/>
    </location>
</feature>
<evidence type="ECO:0000313" key="6">
    <source>
        <dbReference type="Proteomes" id="UP000014500"/>
    </source>
</evidence>
<accession>T1J3E0</accession>
<keyword evidence="2" id="KW-0539">Nucleus</keyword>
<proteinExistence type="predicted"/>
<dbReference type="STRING" id="126957.T1J3E0"/>
<feature type="compositionally biased region" description="Acidic residues" evidence="3">
    <location>
        <begin position="17"/>
        <end position="28"/>
    </location>
</feature>
<keyword evidence="1 2" id="KW-0238">DNA-binding</keyword>
<evidence type="ECO:0000259" key="4">
    <source>
        <dbReference type="PROSITE" id="PS50039"/>
    </source>
</evidence>
<dbReference type="SUPFAM" id="SSF46785">
    <property type="entry name" value="Winged helix' DNA-binding domain"/>
    <property type="match status" value="1"/>
</dbReference>
<feature type="region of interest" description="Disordered" evidence="3">
    <location>
        <begin position="1"/>
        <end position="38"/>
    </location>
</feature>
<dbReference type="GO" id="GO:0043565">
    <property type="term" value="F:sequence-specific DNA binding"/>
    <property type="evidence" value="ECO:0007669"/>
    <property type="project" value="InterPro"/>
</dbReference>